<evidence type="ECO:0000256" key="7">
    <source>
        <dbReference type="SAM" id="Phobius"/>
    </source>
</evidence>
<comment type="subcellular location">
    <subcellularLocation>
        <location evidence="1">Membrane</location>
        <topology evidence="1">Multi-pass membrane protein</topology>
    </subcellularLocation>
</comment>
<keyword evidence="10" id="KW-1185">Reference proteome</keyword>
<keyword evidence="4 7" id="KW-0472">Membrane</keyword>
<dbReference type="InterPro" id="IPR049326">
    <property type="entry name" value="Rhodopsin_dom_fungi"/>
</dbReference>
<dbReference type="EMBL" id="JAADJG010000578">
    <property type="protein sequence ID" value="KAF4443313.1"/>
    <property type="molecule type" value="Genomic_DNA"/>
</dbReference>
<dbReference type="GO" id="GO:0016020">
    <property type="term" value="C:membrane"/>
    <property type="evidence" value="ECO:0007669"/>
    <property type="project" value="UniProtKB-SubCell"/>
</dbReference>
<reference evidence="9" key="1">
    <citation type="submission" date="2020-01" db="EMBL/GenBank/DDBJ databases">
        <title>Identification and distribution of gene clusters putatively required for synthesis of sphingolipid metabolism inhibitors in phylogenetically diverse species of the filamentous fungus Fusarium.</title>
        <authorList>
            <person name="Kim H.-S."/>
            <person name="Busman M."/>
            <person name="Brown D.W."/>
            <person name="Divon H."/>
            <person name="Uhlig S."/>
            <person name="Proctor R.H."/>
        </authorList>
    </citation>
    <scope>NUCLEOTIDE SEQUENCE</scope>
    <source>
        <strain evidence="9">NRRL 53441</strain>
    </source>
</reference>
<keyword evidence="3 7" id="KW-1133">Transmembrane helix</keyword>
<dbReference type="PANTHER" id="PTHR33048:SF158">
    <property type="entry name" value="MEMBRANE PROTEIN PTH11-LIKE, PUTATIVE-RELATED"/>
    <property type="match status" value="1"/>
</dbReference>
<feature type="transmembrane region" description="Helical" evidence="7">
    <location>
        <begin position="261"/>
        <end position="284"/>
    </location>
</feature>
<evidence type="ECO:0000256" key="6">
    <source>
        <dbReference type="SAM" id="MobiDB-lite"/>
    </source>
</evidence>
<evidence type="ECO:0000256" key="3">
    <source>
        <dbReference type="ARBA" id="ARBA00022989"/>
    </source>
</evidence>
<evidence type="ECO:0000313" key="10">
    <source>
        <dbReference type="Proteomes" id="UP000605986"/>
    </source>
</evidence>
<evidence type="ECO:0000259" key="8">
    <source>
        <dbReference type="Pfam" id="PF20684"/>
    </source>
</evidence>
<evidence type="ECO:0000256" key="2">
    <source>
        <dbReference type="ARBA" id="ARBA00022692"/>
    </source>
</evidence>
<evidence type="ECO:0000313" key="9">
    <source>
        <dbReference type="EMBL" id="KAF4443313.1"/>
    </source>
</evidence>
<gene>
    <name evidence="9" type="ORF">F53441_11465</name>
</gene>
<feature type="transmembrane region" description="Helical" evidence="7">
    <location>
        <begin position="228"/>
        <end position="249"/>
    </location>
</feature>
<comment type="caution">
    <text evidence="9">The sequence shown here is derived from an EMBL/GenBank/DDBJ whole genome shotgun (WGS) entry which is preliminary data.</text>
</comment>
<organism evidence="9 10">
    <name type="scientific">Fusarium austroafricanum</name>
    <dbReference type="NCBI Taxonomy" id="2364996"/>
    <lineage>
        <taxon>Eukaryota</taxon>
        <taxon>Fungi</taxon>
        <taxon>Dikarya</taxon>
        <taxon>Ascomycota</taxon>
        <taxon>Pezizomycotina</taxon>
        <taxon>Sordariomycetes</taxon>
        <taxon>Hypocreomycetidae</taxon>
        <taxon>Hypocreales</taxon>
        <taxon>Nectriaceae</taxon>
        <taxon>Fusarium</taxon>
        <taxon>Fusarium concolor species complex</taxon>
    </lineage>
</organism>
<keyword evidence="2 7" id="KW-0812">Transmembrane</keyword>
<proteinExistence type="inferred from homology"/>
<name>A0A8H4NS94_9HYPO</name>
<feature type="region of interest" description="Disordered" evidence="6">
    <location>
        <begin position="376"/>
        <end position="400"/>
    </location>
</feature>
<evidence type="ECO:0000256" key="4">
    <source>
        <dbReference type="ARBA" id="ARBA00023136"/>
    </source>
</evidence>
<feature type="transmembrane region" description="Helical" evidence="7">
    <location>
        <begin position="145"/>
        <end position="168"/>
    </location>
</feature>
<dbReference type="OrthoDB" id="4682787at2759"/>
<feature type="transmembrane region" description="Helical" evidence="7">
    <location>
        <begin position="30"/>
        <end position="51"/>
    </location>
</feature>
<dbReference type="Proteomes" id="UP000605986">
    <property type="component" value="Unassembled WGS sequence"/>
</dbReference>
<feature type="transmembrane region" description="Helical" evidence="7">
    <location>
        <begin position="107"/>
        <end position="129"/>
    </location>
</feature>
<evidence type="ECO:0000256" key="5">
    <source>
        <dbReference type="ARBA" id="ARBA00038359"/>
    </source>
</evidence>
<feature type="domain" description="Rhodopsin" evidence="8">
    <location>
        <begin position="48"/>
        <end position="292"/>
    </location>
</feature>
<accession>A0A8H4NS94</accession>
<sequence>MATIDLDGPALAPPKGEVSNLTDPPNSNGLAWTVLIICAIITTICFLLRAYGRCYLLKKFQTEEILTTIAYGNYWGAAYATFKMVETPGYFVHQWNVRLRDVIPTNYWVLIFGVCYSFVLPCLKVAILVEWCRLFVPTGTRTKNVFWWGCVAIAFVQITSNIAIIVALNMQCTPHEGIWNFMIADRKCWDLHKLQVASATIHLTCDIAIFLLPQQVIWKLKMSWKKRLGVSVIFGLGLLACVSAAFRLAVTVKYGKAADALYALAPLVFWATAEMTCGFFIVCVPCIPKILKDSGVIRNIKRVFGMSTAPTNPNSADRYGKTVSKGSQLSSTGAKSYYKIDEDGVPLGTLKGSESTEYLRDNNGHGITRTTQIKITQDGRSISDSEAHTVFPPSQKSWGV</sequence>
<dbReference type="Pfam" id="PF20684">
    <property type="entry name" value="Fung_rhodopsin"/>
    <property type="match status" value="1"/>
</dbReference>
<protein>
    <recommendedName>
        <fullName evidence="8">Rhodopsin domain-containing protein</fullName>
    </recommendedName>
</protein>
<comment type="similarity">
    <text evidence="5">Belongs to the SAT4 family.</text>
</comment>
<evidence type="ECO:0000256" key="1">
    <source>
        <dbReference type="ARBA" id="ARBA00004141"/>
    </source>
</evidence>
<dbReference type="InterPro" id="IPR052337">
    <property type="entry name" value="SAT4-like"/>
</dbReference>
<dbReference type="AlphaFoldDB" id="A0A8H4NS94"/>
<dbReference type="PANTHER" id="PTHR33048">
    <property type="entry name" value="PTH11-LIKE INTEGRAL MEMBRANE PROTEIN (AFU_ORTHOLOGUE AFUA_5G11245)"/>
    <property type="match status" value="1"/>
</dbReference>